<reference evidence="12" key="1">
    <citation type="submission" date="2018-12" db="EMBL/GenBank/DDBJ databases">
        <title>The complete genome of Metarhizium rileyi, a key fungal pathogen of Lepidoptera.</title>
        <authorList>
            <person name="Binneck E."/>
            <person name="Lastra C.C.L."/>
            <person name="Sosa-Gomez D.R."/>
        </authorList>
    </citation>
    <scope>NUCLEOTIDE SEQUENCE [LARGE SCALE GENOMIC DNA]</scope>
    <source>
        <strain evidence="12">Cep018-CH2</strain>
    </source>
</reference>
<name>A0A5C6G2C2_METRR</name>
<dbReference type="SUPFAM" id="SSF56112">
    <property type="entry name" value="Protein kinase-like (PK-like)"/>
    <property type="match status" value="1"/>
</dbReference>
<comment type="caution">
    <text evidence="11">The sequence shown here is derived from an EMBL/GenBank/DDBJ whole genome shotgun (WGS) entry which is preliminary data.</text>
</comment>
<comment type="catalytic activity">
    <reaction evidence="7">
        <text>L-threonyl-[protein] + ATP = O-phospho-L-threonyl-[protein] + ADP + H(+)</text>
        <dbReference type="Rhea" id="RHEA:46608"/>
        <dbReference type="Rhea" id="RHEA-COMP:11060"/>
        <dbReference type="Rhea" id="RHEA-COMP:11605"/>
        <dbReference type="ChEBI" id="CHEBI:15378"/>
        <dbReference type="ChEBI" id="CHEBI:30013"/>
        <dbReference type="ChEBI" id="CHEBI:30616"/>
        <dbReference type="ChEBI" id="CHEBI:61977"/>
        <dbReference type="ChEBI" id="CHEBI:456216"/>
        <dbReference type="EC" id="2.7.11.1"/>
    </reaction>
</comment>
<evidence type="ECO:0000256" key="6">
    <source>
        <dbReference type="ARBA" id="ARBA00022840"/>
    </source>
</evidence>
<dbReference type="AlphaFoldDB" id="A0A5C6G2C2"/>
<evidence type="ECO:0000256" key="8">
    <source>
        <dbReference type="ARBA" id="ARBA00048679"/>
    </source>
</evidence>
<keyword evidence="3" id="KW-0808">Transferase</keyword>
<evidence type="ECO:0000256" key="5">
    <source>
        <dbReference type="ARBA" id="ARBA00022777"/>
    </source>
</evidence>
<gene>
    <name evidence="11" type="ORF">ED733_003146</name>
</gene>
<dbReference type="Pfam" id="PF00069">
    <property type="entry name" value="Pkinase"/>
    <property type="match status" value="1"/>
</dbReference>
<dbReference type="InterPro" id="IPR011009">
    <property type="entry name" value="Kinase-like_dom_sf"/>
</dbReference>
<dbReference type="InterPro" id="IPR008271">
    <property type="entry name" value="Ser/Thr_kinase_AS"/>
</dbReference>
<dbReference type="Proteomes" id="UP000317257">
    <property type="component" value="Unassembled WGS sequence"/>
</dbReference>
<dbReference type="InterPro" id="IPR050660">
    <property type="entry name" value="NEK_Ser/Thr_kinase"/>
</dbReference>
<feature type="compositionally biased region" description="Polar residues" evidence="9">
    <location>
        <begin position="632"/>
        <end position="641"/>
    </location>
</feature>
<dbReference type="Gene3D" id="3.30.200.20">
    <property type="entry name" value="Phosphorylase Kinase, domain 1"/>
    <property type="match status" value="1"/>
</dbReference>
<evidence type="ECO:0000259" key="10">
    <source>
        <dbReference type="PROSITE" id="PS50011"/>
    </source>
</evidence>
<evidence type="ECO:0000256" key="2">
    <source>
        <dbReference type="ARBA" id="ARBA00022527"/>
    </source>
</evidence>
<feature type="compositionally biased region" description="Low complexity" evidence="9">
    <location>
        <begin position="521"/>
        <end position="533"/>
    </location>
</feature>
<dbReference type="InterPro" id="IPR000719">
    <property type="entry name" value="Prot_kinase_dom"/>
</dbReference>
<feature type="compositionally biased region" description="Low complexity" evidence="9">
    <location>
        <begin position="643"/>
        <end position="656"/>
    </location>
</feature>
<feature type="region of interest" description="Disordered" evidence="9">
    <location>
        <begin position="624"/>
        <end position="736"/>
    </location>
</feature>
<dbReference type="GO" id="GO:0005634">
    <property type="term" value="C:nucleus"/>
    <property type="evidence" value="ECO:0007669"/>
    <property type="project" value="TreeGrafter"/>
</dbReference>
<organism evidence="11 12">
    <name type="scientific">Metarhizium rileyi (strain RCEF 4871)</name>
    <name type="common">Nomuraea rileyi</name>
    <dbReference type="NCBI Taxonomy" id="1649241"/>
    <lineage>
        <taxon>Eukaryota</taxon>
        <taxon>Fungi</taxon>
        <taxon>Dikarya</taxon>
        <taxon>Ascomycota</taxon>
        <taxon>Pezizomycotina</taxon>
        <taxon>Sordariomycetes</taxon>
        <taxon>Hypocreomycetidae</taxon>
        <taxon>Hypocreales</taxon>
        <taxon>Clavicipitaceae</taxon>
        <taxon>Metarhizium</taxon>
    </lineage>
</organism>
<dbReference type="Gene3D" id="1.10.510.10">
    <property type="entry name" value="Transferase(Phosphotransferase) domain 1"/>
    <property type="match status" value="1"/>
</dbReference>
<evidence type="ECO:0000256" key="1">
    <source>
        <dbReference type="ARBA" id="ARBA00012513"/>
    </source>
</evidence>
<keyword evidence="4" id="KW-0547">Nucleotide-binding</keyword>
<proteinExistence type="predicted"/>
<dbReference type="PANTHER" id="PTHR43671">
    <property type="entry name" value="SERINE/THREONINE-PROTEIN KINASE NEK"/>
    <property type="match status" value="1"/>
</dbReference>
<dbReference type="PROSITE" id="PS50011">
    <property type="entry name" value="PROTEIN_KINASE_DOM"/>
    <property type="match status" value="1"/>
</dbReference>
<comment type="catalytic activity">
    <reaction evidence="8">
        <text>L-seryl-[protein] + ATP = O-phospho-L-seryl-[protein] + ADP + H(+)</text>
        <dbReference type="Rhea" id="RHEA:17989"/>
        <dbReference type="Rhea" id="RHEA-COMP:9863"/>
        <dbReference type="Rhea" id="RHEA-COMP:11604"/>
        <dbReference type="ChEBI" id="CHEBI:15378"/>
        <dbReference type="ChEBI" id="CHEBI:29999"/>
        <dbReference type="ChEBI" id="CHEBI:30616"/>
        <dbReference type="ChEBI" id="CHEBI:83421"/>
        <dbReference type="ChEBI" id="CHEBI:456216"/>
        <dbReference type="EC" id="2.7.11.1"/>
    </reaction>
</comment>
<evidence type="ECO:0000256" key="7">
    <source>
        <dbReference type="ARBA" id="ARBA00047899"/>
    </source>
</evidence>
<dbReference type="SMART" id="SM00220">
    <property type="entry name" value="S_TKc"/>
    <property type="match status" value="1"/>
</dbReference>
<dbReference type="EC" id="2.7.11.1" evidence="1"/>
<feature type="domain" description="Protein kinase" evidence="10">
    <location>
        <begin position="215"/>
        <end position="475"/>
    </location>
</feature>
<keyword evidence="6" id="KW-0067">ATP-binding</keyword>
<dbReference type="GO" id="GO:0005524">
    <property type="term" value="F:ATP binding"/>
    <property type="evidence" value="ECO:0007669"/>
    <property type="project" value="UniProtKB-KW"/>
</dbReference>
<dbReference type="PROSITE" id="PS00108">
    <property type="entry name" value="PROTEIN_KINASE_ST"/>
    <property type="match status" value="1"/>
</dbReference>
<feature type="compositionally biased region" description="Basic and acidic residues" evidence="9">
    <location>
        <begin position="493"/>
        <end position="506"/>
    </location>
</feature>
<evidence type="ECO:0000256" key="4">
    <source>
        <dbReference type="ARBA" id="ARBA00022741"/>
    </source>
</evidence>
<feature type="region of interest" description="Disordered" evidence="9">
    <location>
        <begin position="484"/>
        <end position="558"/>
    </location>
</feature>
<feature type="compositionally biased region" description="Acidic residues" evidence="9">
    <location>
        <begin position="715"/>
        <end position="725"/>
    </location>
</feature>
<protein>
    <recommendedName>
        <fullName evidence="1">non-specific serine/threonine protein kinase</fullName>
        <ecNumber evidence="1">2.7.11.1</ecNumber>
    </recommendedName>
</protein>
<evidence type="ECO:0000256" key="3">
    <source>
        <dbReference type="ARBA" id="ARBA00022679"/>
    </source>
</evidence>
<feature type="compositionally biased region" description="Polar residues" evidence="9">
    <location>
        <begin position="547"/>
        <end position="558"/>
    </location>
</feature>
<evidence type="ECO:0000256" key="9">
    <source>
        <dbReference type="SAM" id="MobiDB-lite"/>
    </source>
</evidence>
<accession>A0A5C6G2C2</accession>
<dbReference type="GO" id="GO:0004674">
    <property type="term" value="F:protein serine/threonine kinase activity"/>
    <property type="evidence" value="ECO:0007669"/>
    <property type="project" value="UniProtKB-KW"/>
</dbReference>
<feature type="compositionally biased region" description="Polar residues" evidence="9">
    <location>
        <begin position="664"/>
        <end position="680"/>
    </location>
</feature>
<evidence type="ECO:0000313" key="11">
    <source>
        <dbReference type="EMBL" id="TWU71407.1"/>
    </source>
</evidence>
<keyword evidence="2" id="KW-0723">Serine/threonine-protein kinase</keyword>
<sequence>MSTPTPIDFTDIVLLLANFTGVDDILELSNNLTYSFTPPSNAEDPNAAWLGQLRDKPKGHILCLKFGEHIFSAEGWVFGSAPDTDAADVQLALDNRTGVSKRHFRIDINPLSCYPRVTVLSRSLKLGVQDEAEPVTLTANQDTTITSPATFDAYGGTFLAWQPKLTTSQTRVYRQKAFKFCQEAVGAIPRYFPPIESGPETITSNVRYGPDGKVYILEGFSGKGASSSVMLVRERASNATFAAKEPYYKVSDNPGVRKSRWEELKQEYENLFRLDHPYIVKVHDLVPAQDDKEPAWLIEDYIPDCLCPQELDEQSTVNAFIRLFSALAYAHSLDIVHRDLKPSNILMKDGNAILGDFGAARHRVQGKFDTFTGTPVYLAPEFLQEPRSYSNKVDMFSCGMILLECLSSWNPQSNSEWPGNALDSRRHAKWMREIPLTYITEVPFYMRPLLRGLLRRYPEERWSALHSLVWLSRYTQTGRDGDSLGLHLAASGGKKDEDQDTVHPDDSDPATPQRQPRKRPASASLSPGSLPRGVLQNPRRIRYGDDQPSSELQRPPSQSLLVGTVSELPSTVAWGAPFVTSPSPVQVQASQGSLTESLALRGSPSELASTLPWGAAFVSPQTPNWPQAFRGSPSQLQNLGSSPAPLTPTLPLEPLTAMPPPLSPQQSRGIPKDQPSQSPTYPHKYGASGLGSGLRSPSWAPTPDRDEGEFPVSGEDNEYSMEESDTNLFYDWNENS</sequence>
<keyword evidence="5" id="KW-0418">Kinase</keyword>
<evidence type="ECO:0000313" key="12">
    <source>
        <dbReference type="Proteomes" id="UP000317257"/>
    </source>
</evidence>
<dbReference type="EMBL" id="SBHS01000046">
    <property type="protein sequence ID" value="TWU71407.1"/>
    <property type="molecule type" value="Genomic_DNA"/>
</dbReference>
<dbReference type="PANTHER" id="PTHR43671:SF98">
    <property type="entry name" value="SERINE_THREONINE-PROTEIN KINASE NEK11"/>
    <property type="match status" value="1"/>
</dbReference>